<reference evidence="8 11" key="3">
    <citation type="submission" date="2019-09" db="EMBL/GenBank/DDBJ databases">
        <title>Draft genome sequences of 48 bacterial type strains from the CCUG.</title>
        <authorList>
            <person name="Tunovic T."/>
            <person name="Pineiro-Iglesias B."/>
            <person name="Unosson C."/>
            <person name="Inganas E."/>
            <person name="Ohlen M."/>
            <person name="Cardew S."/>
            <person name="Jensie-Markopoulos S."/>
            <person name="Salva-Serra F."/>
            <person name="Jaen-Luchoro D."/>
            <person name="Karlsson R."/>
            <person name="Svensson-Stadler L."/>
            <person name="Chun J."/>
            <person name="Moore E."/>
        </authorList>
    </citation>
    <scope>NUCLEOTIDE SEQUENCE [LARGE SCALE GENOMIC DNA]</scope>
    <source>
        <strain evidence="8 11">CCUG 51522</strain>
    </source>
</reference>
<evidence type="ECO:0000313" key="8">
    <source>
        <dbReference type="EMBL" id="KAB0505432.1"/>
    </source>
</evidence>
<protein>
    <submittedName>
        <fullName evidence="9">Major Facilitator Superfamily protein</fullName>
    </submittedName>
    <submittedName>
        <fullName evidence="8">Multidrug efflux MFS transporter</fullName>
    </submittedName>
</protein>
<feature type="transmembrane region" description="Helical" evidence="6">
    <location>
        <begin position="122"/>
        <end position="144"/>
    </location>
</feature>
<feature type="transmembrane region" description="Helical" evidence="6">
    <location>
        <begin position="245"/>
        <end position="267"/>
    </location>
</feature>
<dbReference type="RefSeq" id="WP_048395966.1">
    <property type="nucleotide sequence ID" value="NZ_JYLB01000005.1"/>
</dbReference>
<feature type="transmembrane region" description="Helical" evidence="6">
    <location>
        <begin position="327"/>
        <end position="347"/>
    </location>
</feature>
<reference evidence="10" key="1">
    <citation type="submission" date="2016-10" db="EMBL/GenBank/DDBJ databases">
        <authorList>
            <person name="Varghese N."/>
            <person name="Submissions S."/>
        </authorList>
    </citation>
    <scope>NUCLEOTIDE SEQUENCE [LARGE SCALE GENOMIC DNA]</scope>
    <source>
        <strain evidence="10">BS3782</strain>
    </source>
</reference>
<evidence type="ECO:0000256" key="4">
    <source>
        <dbReference type="ARBA" id="ARBA00022989"/>
    </source>
</evidence>
<feature type="transmembrane region" description="Helical" evidence="6">
    <location>
        <begin position="287"/>
        <end position="307"/>
    </location>
</feature>
<dbReference type="GO" id="GO:0022857">
    <property type="term" value="F:transmembrane transporter activity"/>
    <property type="evidence" value="ECO:0007669"/>
    <property type="project" value="InterPro"/>
</dbReference>
<feature type="transmembrane region" description="Helical" evidence="6">
    <location>
        <begin position="354"/>
        <end position="378"/>
    </location>
</feature>
<feature type="transmembrane region" description="Helical" evidence="6">
    <location>
        <begin position="483"/>
        <end position="502"/>
    </location>
</feature>
<dbReference type="AlphaFoldDB" id="A0A0J6K5X7"/>
<dbReference type="InterPro" id="IPR036259">
    <property type="entry name" value="MFS_trans_sf"/>
</dbReference>
<dbReference type="InterPro" id="IPR011701">
    <property type="entry name" value="MFS"/>
</dbReference>
<dbReference type="EMBL" id="LT629746">
    <property type="protein sequence ID" value="SDS17100.1"/>
    <property type="molecule type" value="Genomic_DNA"/>
</dbReference>
<dbReference type="Gene3D" id="1.20.1250.20">
    <property type="entry name" value="MFS general substrate transporter like domains"/>
    <property type="match status" value="1"/>
</dbReference>
<dbReference type="InterPro" id="IPR020846">
    <property type="entry name" value="MFS_dom"/>
</dbReference>
<dbReference type="PATRIC" id="fig|163011.3.peg.4199"/>
<evidence type="ECO:0000313" key="9">
    <source>
        <dbReference type="EMBL" id="SDS17100.1"/>
    </source>
</evidence>
<feature type="transmembrane region" description="Helical" evidence="6">
    <location>
        <begin position="218"/>
        <end position="239"/>
    </location>
</feature>
<feature type="transmembrane region" description="Helical" evidence="6">
    <location>
        <begin position="97"/>
        <end position="116"/>
    </location>
</feature>
<dbReference type="SUPFAM" id="SSF103473">
    <property type="entry name" value="MFS general substrate transporter"/>
    <property type="match status" value="1"/>
</dbReference>
<dbReference type="Pfam" id="PF07690">
    <property type="entry name" value="MFS_1"/>
    <property type="match status" value="1"/>
</dbReference>
<keyword evidence="5 6" id="KW-0472">Membrane</keyword>
<evidence type="ECO:0000256" key="5">
    <source>
        <dbReference type="ARBA" id="ARBA00023136"/>
    </source>
</evidence>
<accession>A0A0J6K5X7</accession>
<feature type="transmembrane region" description="Helical" evidence="6">
    <location>
        <begin position="156"/>
        <end position="175"/>
    </location>
</feature>
<evidence type="ECO:0000313" key="11">
    <source>
        <dbReference type="Proteomes" id="UP000434925"/>
    </source>
</evidence>
<evidence type="ECO:0000256" key="3">
    <source>
        <dbReference type="ARBA" id="ARBA00022692"/>
    </source>
</evidence>
<evidence type="ECO:0000256" key="2">
    <source>
        <dbReference type="ARBA" id="ARBA00022448"/>
    </source>
</evidence>
<evidence type="ECO:0000259" key="7">
    <source>
        <dbReference type="PROSITE" id="PS50850"/>
    </source>
</evidence>
<evidence type="ECO:0000313" key="10">
    <source>
        <dbReference type="Proteomes" id="UP000182814"/>
    </source>
</evidence>
<dbReference type="PROSITE" id="PS50850">
    <property type="entry name" value="MFS"/>
    <property type="match status" value="1"/>
</dbReference>
<name>A0A0J6K5X7_9PSED</name>
<dbReference type="Proteomes" id="UP000182814">
    <property type="component" value="Chromosome I"/>
</dbReference>
<comment type="subcellular location">
    <subcellularLocation>
        <location evidence="1">Membrane</location>
        <topology evidence="1">Multi-pass membrane protein</topology>
    </subcellularLocation>
</comment>
<keyword evidence="10" id="KW-1185">Reference proteome</keyword>
<dbReference type="EMBL" id="VZPO01000004">
    <property type="protein sequence ID" value="KAB0505432.1"/>
    <property type="molecule type" value="Genomic_DNA"/>
</dbReference>
<organism evidence="9 10">
    <name type="scientific">Pseudomonas lini</name>
    <dbReference type="NCBI Taxonomy" id="163011"/>
    <lineage>
        <taxon>Bacteria</taxon>
        <taxon>Pseudomonadati</taxon>
        <taxon>Pseudomonadota</taxon>
        <taxon>Gammaproteobacteria</taxon>
        <taxon>Pseudomonadales</taxon>
        <taxon>Pseudomonadaceae</taxon>
        <taxon>Pseudomonas</taxon>
    </lineage>
</organism>
<feature type="domain" description="Major facilitator superfamily (MFS) profile" evidence="7">
    <location>
        <begin position="31"/>
        <end position="506"/>
    </location>
</feature>
<keyword evidence="3 6" id="KW-0812">Transmembrane</keyword>
<dbReference type="GO" id="GO:0016020">
    <property type="term" value="C:membrane"/>
    <property type="evidence" value="ECO:0007669"/>
    <property type="project" value="UniProtKB-SubCell"/>
</dbReference>
<sequence>MTSLTVTAPFAAAKPATAVTPPVFGPRIIIGLVGVLLAVLVSGLNEMVTKVALADIRGALAIGYDEGTWLVASYTATSVAAMAFAPWCSVTFSLRRFTLYAISAFTLLGVLCPFAPNYESLLVIRTLQGLAGGALPPMLMTVALRFLPANMKLYGLAGYALTATFGPGLGTPLAGLWTEYVGWQWTFWQIVVPCLIAMAAVAYGLPQDPLRLERFKQFNWRGLLLGFPAICMLVIGILQGNRLDWFESSLICGLLGGGLLLLVLFLLNEWSQPIPFFKLQMLGIRNLSFALLTLAGVLVVLLAVVLIPSSYLAQVQGYRPVQTAPIMLLAALPQLIALPLVAALCNLRWIDCRWVLGIGLSMLTLSCLGGSQLTSAWIRDDFYVLQWLQIFGQPMAVLPLLMLSTGSITPMEGPYASAWFNTVKGLAAVIATGVIDALTTARLHFHSTMLVDNLGNSPLVDGTSAGLAHRLHQQAVVLMSSDLYLCMAGVAVALILLIFWLPTRIYPPRAPT</sequence>
<keyword evidence="4 6" id="KW-1133">Transmembrane helix</keyword>
<keyword evidence="2" id="KW-0813">Transport</keyword>
<reference evidence="9" key="2">
    <citation type="submission" date="2016-10" db="EMBL/GenBank/DDBJ databases">
        <authorList>
            <person name="de Groot N.N."/>
        </authorList>
    </citation>
    <scope>NUCLEOTIDE SEQUENCE [LARGE SCALE GENOMIC DNA]</scope>
    <source>
        <strain evidence="9">BS3782</strain>
    </source>
</reference>
<feature type="transmembrane region" description="Helical" evidence="6">
    <location>
        <begin position="28"/>
        <end position="48"/>
    </location>
</feature>
<dbReference type="PANTHER" id="PTHR42718:SF9">
    <property type="entry name" value="MAJOR FACILITATOR SUPERFAMILY MULTIDRUG TRANSPORTER MFSC"/>
    <property type="match status" value="1"/>
</dbReference>
<dbReference type="PANTHER" id="PTHR42718">
    <property type="entry name" value="MAJOR FACILITATOR SUPERFAMILY MULTIDRUG TRANSPORTER MFSC"/>
    <property type="match status" value="1"/>
</dbReference>
<dbReference type="Proteomes" id="UP000434925">
    <property type="component" value="Unassembled WGS sequence"/>
</dbReference>
<proteinExistence type="predicted"/>
<evidence type="ECO:0000256" key="1">
    <source>
        <dbReference type="ARBA" id="ARBA00004141"/>
    </source>
</evidence>
<feature type="transmembrane region" description="Helical" evidence="6">
    <location>
        <begin position="187"/>
        <end position="206"/>
    </location>
</feature>
<gene>
    <name evidence="8" type="ORF">F7R14_13160</name>
    <name evidence="9" type="ORF">SAMN04490191_0858</name>
</gene>
<evidence type="ECO:0000256" key="6">
    <source>
        <dbReference type="SAM" id="Phobius"/>
    </source>
</evidence>
<feature type="transmembrane region" description="Helical" evidence="6">
    <location>
        <begin position="384"/>
        <end position="403"/>
    </location>
</feature>